<accession>A0A6I3IA10</accession>
<dbReference type="AlphaFoldDB" id="A0A6I3IA10"/>
<sequence>MPDLPAMPTDPQPVLLYDDTTALGRARARVLWHVVSRDRFELRPWRRVALERWGLAPEDCRGHLVWVGGDGTVTRGRGVWPELLRHGHRFLRPGVRPVEGLVRARARR</sequence>
<gene>
    <name evidence="1" type="ORF">GGG17_00620</name>
</gene>
<evidence type="ECO:0000313" key="1">
    <source>
        <dbReference type="EMBL" id="MTB70507.1"/>
    </source>
</evidence>
<protein>
    <submittedName>
        <fullName evidence="1">Uncharacterized protein</fullName>
    </submittedName>
</protein>
<dbReference type="Proteomes" id="UP000431092">
    <property type="component" value="Unassembled WGS sequence"/>
</dbReference>
<comment type="caution">
    <text evidence="1">The sequence shown here is derived from an EMBL/GenBank/DDBJ whole genome shotgun (WGS) entry which is preliminary data.</text>
</comment>
<proteinExistence type="predicted"/>
<evidence type="ECO:0000313" key="2">
    <source>
        <dbReference type="Proteomes" id="UP000431092"/>
    </source>
</evidence>
<dbReference type="RefSeq" id="WP_154591885.1">
    <property type="nucleotide sequence ID" value="NZ_CP171001.1"/>
</dbReference>
<dbReference type="EMBL" id="WLVL01000003">
    <property type="protein sequence ID" value="MTB70507.1"/>
    <property type="molecule type" value="Genomic_DNA"/>
</dbReference>
<name>A0A6I3IA10_9MICO</name>
<keyword evidence="2" id="KW-1185">Reference proteome</keyword>
<organism evidence="1 2">
    <name type="scientific">Arsenicicoccus cauae</name>
    <dbReference type="NCBI Taxonomy" id="2663847"/>
    <lineage>
        <taxon>Bacteria</taxon>
        <taxon>Bacillati</taxon>
        <taxon>Actinomycetota</taxon>
        <taxon>Actinomycetes</taxon>
        <taxon>Micrococcales</taxon>
        <taxon>Intrasporangiaceae</taxon>
        <taxon>Arsenicicoccus</taxon>
    </lineage>
</organism>
<reference evidence="1 2" key="1">
    <citation type="submission" date="2019-11" db="EMBL/GenBank/DDBJ databases">
        <title>Whole genome sequencing identifies a novel species of the genus Arsenicicoccus isolated from human blood.</title>
        <authorList>
            <person name="Jeong J.H."/>
            <person name="Kweon O.J."/>
            <person name="Kim H.R."/>
            <person name="Kim T.-H."/>
            <person name="Ha S.-M."/>
            <person name="Lee M.-K."/>
        </authorList>
    </citation>
    <scope>NUCLEOTIDE SEQUENCE [LARGE SCALE GENOMIC DNA]</scope>
    <source>
        <strain evidence="1 2">MKL-02</strain>
    </source>
</reference>